<dbReference type="Proteomes" id="UP001207468">
    <property type="component" value="Unassembled WGS sequence"/>
</dbReference>
<keyword evidence="2" id="KW-1185">Reference proteome</keyword>
<proteinExistence type="predicted"/>
<evidence type="ECO:0000313" key="2">
    <source>
        <dbReference type="Proteomes" id="UP001207468"/>
    </source>
</evidence>
<feature type="non-terminal residue" evidence="1">
    <location>
        <position position="53"/>
    </location>
</feature>
<feature type="non-terminal residue" evidence="1">
    <location>
        <position position="1"/>
    </location>
</feature>
<sequence length="53" mass="5867">SLMWDYLEIMSSSALSECAFLQGGITISKCHSHLKGDIVEALQCIKCAIRHDL</sequence>
<dbReference type="EMBL" id="JAGFNK010000103">
    <property type="protein sequence ID" value="KAI9508026.1"/>
    <property type="molecule type" value="Genomic_DNA"/>
</dbReference>
<reference evidence="1" key="1">
    <citation type="submission" date="2021-03" db="EMBL/GenBank/DDBJ databases">
        <title>Evolutionary priming and transition to the ectomycorrhizal habit in an iconic lineage of mushroom-forming fungi: is preadaptation a requirement?</title>
        <authorList>
            <consortium name="DOE Joint Genome Institute"/>
            <person name="Looney B.P."/>
            <person name="Miyauchi S."/>
            <person name="Morin E."/>
            <person name="Drula E."/>
            <person name="Courty P.E."/>
            <person name="Chicoki N."/>
            <person name="Fauchery L."/>
            <person name="Kohler A."/>
            <person name="Kuo A."/>
            <person name="LaButti K."/>
            <person name="Pangilinan J."/>
            <person name="Lipzen A."/>
            <person name="Riley R."/>
            <person name="Andreopoulos W."/>
            <person name="He G."/>
            <person name="Johnson J."/>
            <person name="Barry K.W."/>
            <person name="Grigoriev I.V."/>
            <person name="Nagy L."/>
            <person name="Hibbett D."/>
            <person name="Henrissat B."/>
            <person name="Matheny P.B."/>
            <person name="Labbe J."/>
            <person name="Martin A.F."/>
        </authorList>
    </citation>
    <scope>NUCLEOTIDE SEQUENCE</scope>
    <source>
        <strain evidence="1">BPL698</strain>
    </source>
</reference>
<name>A0ACC0U9A8_9AGAM</name>
<gene>
    <name evidence="1" type="ORF">F5148DRAFT_966300</name>
</gene>
<accession>A0ACC0U9A8</accession>
<organism evidence="1 2">
    <name type="scientific">Russula earlei</name>
    <dbReference type="NCBI Taxonomy" id="71964"/>
    <lineage>
        <taxon>Eukaryota</taxon>
        <taxon>Fungi</taxon>
        <taxon>Dikarya</taxon>
        <taxon>Basidiomycota</taxon>
        <taxon>Agaricomycotina</taxon>
        <taxon>Agaricomycetes</taxon>
        <taxon>Russulales</taxon>
        <taxon>Russulaceae</taxon>
        <taxon>Russula</taxon>
    </lineage>
</organism>
<evidence type="ECO:0000313" key="1">
    <source>
        <dbReference type="EMBL" id="KAI9508026.1"/>
    </source>
</evidence>
<comment type="caution">
    <text evidence="1">The sequence shown here is derived from an EMBL/GenBank/DDBJ whole genome shotgun (WGS) entry which is preliminary data.</text>
</comment>
<protein>
    <submittedName>
        <fullName evidence="1">Uncharacterized protein</fullName>
    </submittedName>
</protein>